<dbReference type="Proteomes" id="UP000015350">
    <property type="component" value="Unassembled WGS sequence"/>
</dbReference>
<name>S9S610_MAGFU</name>
<evidence type="ECO:0000313" key="1">
    <source>
        <dbReference type="EMBL" id="EPY01352.1"/>
    </source>
</evidence>
<dbReference type="RefSeq" id="WP_021132619.1">
    <property type="nucleotide sequence ID" value="NZ_AQPH01000043.1"/>
</dbReference>
<comment type="caution">
    <text evidence="1">The sequence shown here is derived from an EMBL/GenBank/DDBJ whole genome shotgun (WGS) entry which is preliminary data.</text>
</comment>
<dbReference type="EMBL" id="AQPH01000043">
    <property type="protein sequence ID" value="EPY01352.1"/>
    <property type="molecule type" value="Genomic_DNA"/>
</dbReference>
<dbReference type="Pfam" id="PF10109">
    <property type="entry name" value="Phage_TAC_7"/>
    <property type="match status" value="1"/>
</dbReference>
<gene>
    <name evidence="1" type="ORF">K678_11533</name>
</gene>
<dbReference type="AlphaFoldDB" id="S9S610"/>
<sequence>METKTTTREDGLAVHTFPLVRPRTVAGVRYTSLSMVEPHVNARMQVPAEAEAVGLKEVETAMVAILCNVPVELVKILSMADYQKVQATLSNFPYPEAETSEETSSASPV</sequence>
<protein>
    <submittedName>
        <fullName evidence="1">Putative phage related protein</fullName>
    </submittedName>
</protein>
<dbReference type="InterPro" id="IPR019289">
    <property type="entry name" value="Phage_tail_E/E"/>
</dbReference>
<dbReference type="STRING" id="1316936.K678_11533"/>
<accession>S9S610</accession>
<reference evidence="1 2" key="1">
    <citation type="submission" date="2013-04" db="EMBL/GenBank/DDBJ databases">
        <authorList>
            <person name="Kuznetsov B."/>
            <person name="Ivanovsky R."/>
        </authorList>
    </citation>
    <scope>NUCLEOTIDE SEQUENCE [LARGE SCALE GENOMIC DNA]</scope>
    <source>
        <strain evidence="1 2">MGU-K5</strain>
    </source>
</reference>
<evidence type="ECO:0000313" key="2">
    <source>
        <dbReference type="Proteomes" id="UP000015350"/>
    </source>
</evidence>
<organism evidence="1 2">
    <name type="scientific">Magnetospirillum fulvum MGU-K5</name>
    <dbReference type="NCBI Taxonomy" id="1316936"/>
    <lineage>
        <taxon>Bacteria</taxon>
        <taxon>Pseudomonadati</taxon>
        <taxon>Pseudomonadota</taxon>
        <taxon>Alphaproteobacteria</taxon>
        <taxon>Rhodospirillales</taxon>
        <taxon>Rhodospirillaceae</taxon>
        <taxon>Magnetospirillum</taxon>
    </lineage>
</organism>
<proteinExistence type="predicted"/>